<gene>
    <name evidence="2" type="ORF">JI739_21990</name>
</gene>
<dbReference type="AlphaFoldDB" id="A0A936ZKI8"/>
<feature type="transmembrane region" description="Helical" evidence="1">
    <location>
        <begin position="115"/>
        <end position="134"/>
    </location>
</feature>
<dbReference type="EMBL" id="JAEQNA010000011">
    <property type="protein sequence ID" value="MBL0423024.1"/>
    <property type="molecule type" value="Genomic_DNA"/>
</dbReference>
<comment type="caution">
    <text evidence="2">The sequence shown here is derived from an EMBL/GenBank/DDBJ whole genome shotgun (WGS) entry which is preliminary data.</text>
</comment>
<feature type="transmembrane region" description="Helical" evidence="1">
    <location>
        <begin position="85"/>
        <end position="103"/>
    </location>
</feature>
<accession>A0A936ZKI8</accession>
<evidence type="ECO:0000313" key="2">
    <source>
        <dbReference type="EMBL" id="MBL0423024.1"/>
    </source>
</evidence>
<dbReference type="RefSeq" id="WP_201686165.1">
    <property type="nucleotide sequence ID" value="NZ_JAEQNA010000011.1"/>
</dbReference>
<evidence type="ECO:0000313" key="3">
    <source>
        <dbReference type="Proteomes" id="UP000613011"/>
    </source>
</evidence>
<keyword evidence="1" id="KW-0812">Transmembrane</keyword>
<feature type="transmembrane region" description="Helical" evidence="1">
    <location>
        <begin position="172"/>
        <end position="194"/>
    </location>
</feature>
<keyword evidence="3" id="KW-1185">Reference proteome</keyword>
<feature type="transmembrane region" description="Helical" evidence="1">
    <location>
        <begin position="146"/>
        <end position="166"/>
    </location>
</feature>
<proteinExistence type="predicted"/>
<dbReference type="Proteomes" id="UP000613011">
    <property type="component" value="Unassembled WGS sequence"/>
</dbReference>
<sequence length="269" mass="27844">MSKRNKSLLVALALYAAWTAATWLLEGRIRTFTRPGAVTDRLVYAVAGNLVLGVALGSACIAYLVHRGAVEAVSAGFGTARRTMVAAAAGLVIGAAAYVLQGAPSLDPVVVLNGFSQVFVVSAAEVVVCWCVVGSTVEAAVSRSRTLVATVVAALVSALLFGAYHFAHSPPFNTWGMVTLLSAVGLVTGAFFFISRDVIGTTIFHNFLGVFGVLKALEAADALSSFERVQPQLVATAGLTLALLVVLQAVVRRQQLRGGRGALAARGSA</sequence>
<feature type="transmembrane region" description="Helical" evidence="1">
    <location>
        <begin position="43"/>
        <end position="65"/>
    </location>
</feature>
<keyword evidence="1" id="KW-0472">Membrane</keyword>
<name>A0A936ZKI8_9BURK</name>
<protein>
    <submittedName>
        <fullName evidence="2">Uncharacterized protein</fullName>
    </submittedName>
</protein>
<evidence type="ECO:0000256" key="1">
    <source>
        <dbReference type="SAM" id="Phobius"/>
    </source>
</evidence>
<reference evidence="2" key="1">
    <citation type="submission" date="2021-01" db="EMBL/GenBank/DDBJ databases">
        <title>Ramlibacter sp. strain AW1 16S ribosomal RNA gene Genome sequencing and assembly.</title>
        <authorList>
            <person name="Kang M."/>
        </authorList>
    </citation>
    <scope>NUCLEOTIDE SEQUENCE</scope>
    <source>
        <strain evidence="2">AW1</strain>
    </source>
</reference>
<keyword evidence="1" id="KW-1133">Transmembrane helix</keyword>
<organism evidence="2 3">
    <name type="scientific">Ramlibacter aurantiacus</name>
    <dbReference type="NCBI Taxonomy" id="2801330"/>
    <lineage>
        <taxon>Bacteria</taxon>
        <taxon>Pseudomonadati</taxon>
        <taxon>Pseudomonadota</taxon>
        <taxon>Betaproteobacteria</taxon>
        <taxon>Burkholderiales</taxon>
        <taxon>Comamonadaceae</taxon>
        <taxon>Ramlibacter</taxon>
    </lineage>
</organism>
<feature type="transmembrane region" description="Helical" evidence="1">
    <location>
        <begin position="232"/>
        <end position="251"/>
    </location>
</feature>
<feature type="transmembrane region" description="Helical" evidence="1">
    <location>
        <begin position="206"/>
        <end position="226"/>
    </location>
</feature>